<dbReference type="AlphaFoldDB" id="A0A392REV9"/>
<feature type="non-terminal residue" evidence="1">
    <location>
        <position position="102"/>
    </location>
</feature>
<accession>A0A392REV9</accession>
<dbReference type="EMBL" id="LXQA010210807">
    <property type="protein sequence ID" value="MCI34125.1"/>
    <property type="molecule type" value="Genomic_DNA"/>
</dbReference>
<feature type="non-terminal residue" evidence="1">
    <location>
        <position position="1"/>
    </location>
</feature>
<reference evidence="1 2" key="1">
    <citation type="journal article" date="2018" name="Front. Plant Sci.">
        <title>Red Clover (Trifolium pratense) and Zigzag Clover (T. medium) - A Picture of Genomic Similarities and Differences.</title>
        <authorList>
            <person name="Dluhosova J."/>
            <person name="Istvanek J."/>
            <person name="Nedelnik J."/>
            <person name="Repkova J."/>
        </authorList>
    </citation>
    <scope>NUCLEOTIDE SEQUENCE [LARGE SCALE GENOMIC DNA]</scope>
    <source>
        <strain evidence="2">cv. 10/8</strain>
        <tissue evidence="1">Leaf</tissue>
    </source>
</reference>
<protein>
    <submittedName>
        <fullName evidence="1">Uncharacterized protein</fullName>
    </submittedName>
</protein>
<keyword evidence="2" id="KW-1185">Reference proteome</keyword>
<comment type="caution">
    <text evidence="1">The sequence shown here is derived from an EMBL/GenBank/DDBJ whole genome shotgun (WGS) entry which is preliminary data.</text>
</comment>
<evidence type="ECO:0000313" key="1">
    <source>
        <dbReference type="EMBL" id="MCI34125.1"/>
    </source>
</evidence>
<dbReference type="Proteomes" id="UP000265520">
    <property type="component" value="Unassembled WGS sequence"/>
</dbReference>
<sequence>EIILGMDWMSFHYVMLDCDRKLVTLPEPGVVKYLSANQLTVAQKNGTFEFLMLARAEVTTKNKIEDVPVMQDFKDVFPIKITGLPPIRDIEFFIDLQPGTGP</sequence>
<evidence type="ECO:0000313" key="2">
    <source>
        <dbReference type="Proteomes" id="UP000265520"/>
    </source>
</evidence>
<name>A0A392REV9_9FABA</name>
<proteinExistence type="predicted"/>
<organism evidence="1 2">
    <name type="scientific">Trifolium medium</name>
    <dbReference type="NCBI Taxonomy" id="97028"/>
    <lineage>
        <taxon>Eukaryota</taxon>
        <taxon>Viridiplantae</taxon>
        <taxon>Streptophyta</taxon>
        <taxon>Embryophyta</taxon>
        <taxon>Tracheophyta</taxon>
        <taxon>Spermatophyta</taxon>
        <taxon>Magnoliopsida</taxon>
        <taxon>eudicotyledons</taxon>
        <taxon>Gunneridae</taxon>
        <taxon>Pentapetalae</taxon>
        <taxon>rosids</taxon>
        <taxon>fabids</taxon>
        <taxon>Fabales</taxon>
        <taxon>Fabaceae</taxon>
        <taxon>Papilionoideae</taxon>
        <taxon>50 kb inversion clade</taxon>
        <taxon>NPAAA clade</taxon>
        <taxon>Hologalegina</taxon>
        <taxon>IRL clade</taxon>
        <taxon>Trifolieae</taxon>
        <taxon>Trifolium</taxon>
    </lineage>
</organism>